<protein>
    <recommendedName>
        <fullName evidence="1">Enoyl reductase (ER) domain-containing protein</fullName>
    </recommendedName>
</protein>
<dbReference type="InterPro" id="IPR020843">
    <property type="entry name" value="ER"/>
</dbReference>
<dbReference type="AlphaFoldDB" id="A0A9P6GR59"/>
<keyword evidence="3" id="KW-1185">Reference proteome</keyword>
<accession>A0A9P6GR59</accession>
<dbReference type="Proteomes" id="UP000756921">
    <property type="component" value="Unassembled WGS sequence"/>
</dbReference>
<dbReference type="GO" id="GO:0016491">
    <property type="term" value="F:oxidoreductase activity"/>
    <property type="evidence" value="ECO:0007669"/>
    <property type="project" value="InterPro"/>
</dbReference>
<gene>
    <name evidence="2" type="ORF">PMIN01_02992</name>
</gene>
<evidence type="ECO:0000259" key="1">
    <source>
        <dbReference type="SMART" id="SM00829"/>
    </source>
</evidence>
<comment type="caution">
    <text evidence="2">The sequence shown here is derived from an EMBL/GenBank/DDBJ whole genome shotgun (WGS) entry which is preliminary data.</text>
</comment>
<dbReference type="InterPro" id="IPR036291">
    <property type="entry name" value="NAD(P)-bd_dom_sf"/>
</dbReference>
<proteinExistence type="predicted"/>
<feature type="domain" description="Enoyl reductase (ER)" evidence="1">
    <location>
        <begin position="86"/>
        <end position="228"/>
    </location>
</feature>
<dbReference type="Pfam" id="PF13602">
    <property type="entry name" value="ADH_zinc_N_2"/>
    <property type="match status" value="1"/>
</dbReference>
<organism evidence="2 3">
    <name type="scientific">Paraphaeosphaeria minitans</name>
    <dbReference type="NCBI Taxonomy" id="565426"/>
    <lineage>
        <taxon>Eukaryota</taxon>
        <taxon>Fungi</taxon>
        <taxon>Dikarya</taxon>
        <taxon>Ascomycota</taxon>
        <taxon>Pezizomycotina</taxon>
        <taxon>Dothideomycetes</taxon>
        <taxon>Pleosporomycetidae</taxon>
        <taxon>Pleosporales</taxon>
        <taxon>Massarineae</taxon>
        <taxon>Didymosphaeriaceae</taxon>
        <taxon>Paraphaeosphaeria</taxon>
    </lineage>
</organism>
<evidence type="ECO:0000313" key="3">
    <source>
        <dbReference type="Proteomes" id="UP000756921"/>
    </source>
</evidence>
<reference evidence="2" key="1">
    <citation type="journal article" date="2020" name="Mol. Plant Microbe Interact.">
        <title>Genome Sequence of the Biocontrol Agent Coniothyrium minitans strain Conio (IMI 134523).</title>
        <authorList>
            <person name="Patel D."/>
            <person name="Shittu T.A."/>
            <person name="Baroncelli R."/>
            <person name="Muthumeenakshi S."/>
            <person name="Osborne T.H."/>
            <person name="Janganan T.K."/>
            <person name="Sreenivasaprasad S."/>
        </authorList>
    </citation>
    <scope>NUCLEOTIDE SEQUENCE</scope>
    <source>
        <strain evidence="2">Conio</strain>
    </source>
</reference>
<name>A0A9P6GR59_9PLEO</name>
<dbReference type="SUPFAM" id="SSF51735">
    <property type="entry name" value="NAD(P)-binding Rossmann-fold domains"/>
    <property type="match status" value="1"/>
</dbReference>
<dbReference type="EMBL" id="WJXW01000002">
    <property type="protein sequence ID" value="KAF9740357.1"/>
    <property type="molecule type" value="Genomic_DNA"/>
</dbReference>
<dbReference type="SMART" id="SM00829">
    <property type="entry name" value="PKS_ER"/>
    <property type="match status" value="1"/>
</dbReference>
<dbReference type="Gene3D" id="3.90.180.10">
    <property type="entry name" value="Medium-chain alcohol dehydrogenases, catalytic domain"/>
    <property type="match status" value="1"/>
</dbReference>
<sequence>MRGWRAKNLGHGDPVHRTAECCLVVQKIRLPSSIDSFTSPTFPKTKSRRIYYILDEEPRMDTDVLAFLSDPEKPFLHKATRDDSEKLIKKLLWVTKACLVNVRDPRYALILVIAPVVRSELDCERKVICTIVIDGIARDHIFHSHDPSFKHDILKATDSKGVDVVLNSLSGDLLHAYWKCVAPYGTMVEIDKSVLIAGGCPAINIFEQNRDYHGVGITNLGTYDAGRNR</sequence>
<evidence type="ECO:0000313" key="2">
    <source>
        <dbReference type="EMBL" id="KAF9740357.1"/>
    </source>
</evidence>
<dbReference type="OrthoDB" id="329835at2759"/>